<feature type="active site" description="Acyl-thioester intermediate" evidence="4">
    <location>
        <position position="188"/>
    </location>
</feature>
<dbReference type="SUPFAM" id="SSF63817">
    <property type="entry name" value="Sortase"/>
    <property type="match status" value="1"/>
</dbReference>
<keyword evidence="1" id="KW-0645">Protease</keyword>
<proteinExistence type="predicted"/>
<evidence type="ECO:0000313" key="6">
    <source>
        <dbReference type="EMBL" id="EUJ39854.1"/>
    </source>
</evidence>
<dbReference type="InterPro" id="IPR023365">
    <property type="entry name" value="Sortase_dom-sf"/>
</dbReference>
<evidence type="ECO:0000256" key="5">
    <source>
        <dbReference type="SAM" id="Phobius"/>
    </source>
</evidence>
<dbReference type="Proteomes" id="UP000019243">
    <property type="component" value="Unassembled WGS sequence"/>
</dbReference>
<dbReference type="InterPro" id="IPR042007">
    <property type="entry name" value="Sortase_A"/>
</dbReference>
<evidence type="ECO:0000256" key="1">
    <source>
        <dbReference type="ARBA" id="ARBA00022670"/>
    </source>
</evidence>
<keyword evidence="7" id="KW-1185">Reference proteome</keyword>
<dbReference type="Pfam" id="PF04203">
    <property type="entry name" value="Sortase"/>
    <property type="match status" value="1"/>
</dbReference>
<organism evidence="6 7">
    <name type="scientific">Brochothrix campestris FSL F6-1037</name>
    <dbReference type="NCBI Taxonomy" id="1265861"/>
    <lineage>
        <taxon>Bacteria</taxon>
        <taxon>Bacillati</taxon>
        <taxon>Bacillota</taxon>
        <taxon>Bacilli</taxon>
        <taxon>Bacillales</taxon>
        <taxon>Listeriaceae</taxon>
        <taxon>Brochothrix</taxon>
    </lineage>
</organism>
<dbReference type="RefSeq" id="WP_035314484.1">
    <property type="nucleotide sequence ID" value="NZ_AODH01000023.1"/>
</dbReference>
<keyword evidence="5" id="KW-0812">Transmembrane</keyword>
<dbReference type="AlphaFoldDB" id="W7CKA9"/>
<feature type="active site" description="Proton donor/acceptor" evidence="4">
    <location>
        <position position="127"/>
    </location>
</feature>
<dbReference type="Gene3D" id="2.40.260.10">
    <property type="entry name" value="Sortase"/>
    <property type="match status" value="1"/>
</dbReference>
<keyword evidence="5" id="KW-1133">Transmembrane helix</keyword>
<dbReference type="OrthoDB" id="1648028at2"/>
<dbReference type="CDD" id="cd06165">
    <property type="entry name" value="Sortase_A"/>
    <property type="match status" value="1"/>
</dbReference>
<reference evidence="6 7" key="1">
    <citation type="submission" date="2012-12" db="EMBL/GenBank/DDBJ databases">
        <title>Novel taxa of Listeriaceae from agricultural environments in the United States.</title>
        <authorList>
            <person name="den Bakker H.C."/>
            <person name="Allred A."/>
            <person name="Warchocki S."/>
            <person name="Wright E.M."/>
            <person name="Burrell A."/>
            <person name="Nightingale K.K."/>
            <person name="Kephart D."/>
            <person name="Wiedmann M."/>
        </authorList>
    </citation>
    <scope>NUCLEOTIDE SEQUENCE [LARGE SCALE GENOMIC DNA]</scope>
    <source>
        <strain evidence="6 7">FSL F6-1037</strain>
    </source>
</reference>
<comment type="caution">
    <text evidence="6">The sequence shown here is derived from an EMBL/GenBank/DDBJ whole genome shotgun (WGS) entry which is preliminary data.</text>
</comment>
<keyword evidence="2" id="KW-0378">Hydrolase</keyword>
<protein>
    <submittedName>
        <fullName evidence="6">Sortase A</fullName>
    </submittedName>
</protein>
<dbReference type="GO" id="GO:0008234">
    <property type="term" value="F:cysteine-type peptidase activity"/>
    <property type="evidence" value="ECO:0007669"/>
    <property type="project" value="UniProtKB-KW"/>
</dbReference>
<evidence type="ECO:0000313" key="7">
    <source>
        <dbReference type="Proteomes" id="UP000019243"/>
    </source>
</evidence>
<dbReference type="NCBIfam" id="TIGR01076">
    <property type="entry name" value="sortase_fam"/>
    <property type="match status" value="1"/>
</dbReference>
<gene>
    <name evidence="6" type="ORF">BCAMP_06620</name>
</gene>
<evidence type="ECO:0000256" key="3">
    <source>
        <dbReference type="ARBA" id="ARBA00022807"/>
    </source>
</evidence>
<feature type="transmembrane region" description="Helical" evidence="5">
    <location>
        <begin position="6"/>
        <end position="25"/>
    </location>
</feature>
<keyword evidence="3" id="KW-0788">Thiol protease</keyword>
<evidence type="ECO:0000256" key="2">
    <source>
        <dbReference type="ARBA" id="ARBA00022801"/>
    </source>
</evidence>
<dbReference type="GO" id="GO:0006508">
    <property type="term" value="P:proteolysis"/>
    <property type="evidence" value="ECO:0007669"/>
    <property type="project" value="UniProtKB-KW"/>
</dbReference>
<keyword evidence="5" id="KW-0472">Membrane</keyword>
<dbReference type="InterPro" id="IPR005754">
    <property type="entry name" value="Sortase"/>
</dbReference>
<dbReference type="EMBL" id="AODH01000023">
    <property type="protein sequence ID" value="EUJ39854.1"/>
    <property type="molecule type" value="Genomic_DNA"/>
</dbReference>
<name>W7CKA9_9LIST</name>
<dbReference type="PATRIC" id="fig|1265861.3.peg.1311"/>
<accession>W7CKA9</accession>
<evidence type="ECO:0000256" key="4">
    <source>
        <dbReference type="PIRSR" id="PIRSR605754-1"/>
    </source>
</evidence>
<dbReference type="STRING" id="1265861.BCAMP_06620"/>
<sequence>MQKKKLLLPIIILIIGLLLILSPWIKNMIIANMSQVDSSITASQLSDNDKNKAKNDYDAVKRPSLTTVFNNSMNVDKNAIIGEIEIKSVKLHLPILKGTNDANLLGGATTMLDNQVMGKGNYSLAGHHMRDEKLLFGPLMNIKEKAEIIITNKKKDYHYRVTETKIVDETQVDILDDKNDDRITLFTCDTASATTKRYVVIGQLDKVTKHK</sequence>